<evidence type="ECO:0000313" key="2">
    <source>
        <dbReference type="EMBL" id="MDN7024598.1"/>
    </source>
</evidence>
<dbReference type="RefSeq" id="WP_301663717.1">
    <property type="nucleotide sequence ID" value="NZ_VCYH01000004.1"/>
</dbReference>
<dbReference type="Pfam" id="PF02505">
    <property type="entry name" value="MCR_D"/>
    <property type="match status" value="1"/>
</dbReference>
<organism evidence="2 3">
    <name type="scientific">Methanoculleus frigidifontis</name>
    <dbReference type="NCBI Taxonomy" id="2584085"/>
    <lineage>
        <taxon>Archaea</taxon>
        <taxon>Methanobacteriati</taxon>
        <taxon>Methanobacteriota</taxon>
        <taxon>Stenosarchaea group</taxon>
        <taxon>Methanomicrobia</taxon>
        <taxon>Methanomicrobiales</taxon>
        <taxon>Methanomicrobiaceae</taxon>
        <taxon>Methanoculleus</taxon>
    </lineage>
</organism>
<dbReference type="InterPro" id="IPR003901">
    <property type="entry name" value="Me_CoM_Rdtase_D"/>
</dbReference>
<evidence type="ECO:0000256" key="1">
    <source>
        <dbReference type="ARBA" id="ARBA00022994"/>
    </source>
</evidence>
<name>A0ABT8M9J0_9EURY</name>
<gene>
    <name evidence="2" type="primary">mcrD</name>
    <name evidence="2" type="ORF">FGU65_06805</name>
</gene>
<accession>A0ABT8M9J0</accession>
<keyword evidence="3" id="KW-1185">Reference proteome</keyword>
<dbReference type="NCBIfam" id="TIGR03260">
    <property type="entry name" value="met_CoM_red_D"/>
    <property type="match status" value="1"/>
</dbReference>
<sequence length="157" mass="17180">MTDATFPQCRIVPLRMLKPETSERLLTAIAAIPGIRRIMVNGPGLPATVPYGPARGSPNPNTNRQSIRIGDTDLALRVQVANVVIEMENASVVDALRELCDGFFTAFPYQLQTGRFMKNAPSLVDYTKYGPGVNPDLIGLADPRSRDGPVLLRERDC</sequence>
<keyword evidence="1" id="KW-0484">Methanogenesis</keyword>
<proteinExistence type="predicted"/>
<reference evidence="2" key="1">
    <citation type="submission" date="2019-05" db="EMBL/GenBank/DDBJ databases">
        <title>Methanoculleus sp. FWC-SCC1, a methanogenic archaeon isolated from deep marine cold seep.</title>
        <authorList>
            <person name="Chen Y.-W."/>
            <person name="Chen S.-C."/>
            <person name="Teng N.-H."/>
            <person name="Lai M.-C."/>
        </authorList>
    </citation>
    <scope>NUCLEOTIDE SEQUENCE</scope>
    <source>
        <strain evidence="2">FWC-SCC1</strain>
    </source>
</reference>
<dbReference type="EMBL" id="VCYH01000004">
    <property type="protein sequence ID" value="MDN7024598.1"/>
    <property type="molecule type" value="Genomic_DNA"/>
</dbReference>
<protein>
    <submittedName>
        <fullName evidence="2">Methyl-coenzyme M reductase operon protein D</fullName>
    </submittedName>
</protein>
<comment type="caution">
    <text evidence="2">The sequence shown here is derived from an EMBL/GenBank/DDBJ whole genome shotgun (WGS) entry which is preliminary data.</text>
</comment>
<evidence type="ECO:0000313" key="3">
    <source>
        <dbReference type="Proteomes" id="UP001168338"/>
    </source>
</evidence>
<dbReference type="PIRSF" id="PIRSF005636">
    <property type="entry name" value="McrD"/>
    <property type="match status" value="1"/>
</dbReference>
<dbReference type="Proteomes" id="UP001168338">
    <property type="component" value="Unassembled WGS sequence"/>
</dbReference>